<feature type="compositionally biased region" description="Acidic residues" evidence="1">
    <location>
        <begin position="237"/>
        <end position="286"/>
    </location>
</feature>
<sequence>MNQETTQESDPLKLRQLNVLGYTEPSILDIRYDALDAADDIFEARLRLRKVWNPQLPRKIIDPILAHEQFRKTEKLNIIQLIVLKDCEWICVLSSDRTVIFYEPTSFRPRGILRGFSTLCSCMISVQSKYSSTQKESIIIGKIDGSIDLLFINEEILTTQNDISNEEGIKLIENRVKIWNVKEKKDKNDDEQEQQGTSIVKRNKSPAPSSNGWQPIPVESLAATLKLSVKEVKDGEYEYEDEEEEEEEMKMNYEGDEDDTNKEQDEDEEDEDDDEEEDDYDQSTSY</sequence>
<gene>
    <name evidence="2" type="ORF">EZS28_000455</name>
</gene>
<dbReference type="EMBL" id="SNRW01000036">
    <property type="protein sequence ID" value="KAA6404024.1"/>
    <property type="molecule type" value="Genomic_DNA"/>
</dbReference>
<feature type="region of interest" description="Disordered" evidence="1">
    <location>
        <begin position="185"/>
        <end position="216"/>
    </location>
</feature>
<reference evidence="2 3" key="1">
    <citation type="submission" date="2019-03" db="EMBL/GenBank/DDBJ databases">
        <title>Single cell metagenomics reveals metabolic interactions within the superorganism composed of flagellate Streblomastix strix and complex community of Bacteroidetes bacteria on its surface.</title>
        <authorList>
            <person name="Treitli S.C."/>
            <person name="Kolisko M."/>
            <person name="Husnik F."/>
            <person name="Keeling P."/>
            <person name="Hampl V."/>
        </authorList>
    </citation>
    <scope>NUCLEOTIDE SEQUENCE [LARGE SCALE GENOMIC DNA]</scope>
    <source>
        <strain evidence="2">ST1C</strain>
    </source>
</reference>
<name>A0A5J4XA28_9EUKA</name>
<feature type="region of interest" description="Disordered" evidence="1">
    <location>
        <begin position="229"/>
        <end position="286"/>
    </location>
</feature>
<dbReference type="AlphaFoldDB" id="A0A5J4XA28"/>
<dbReference type="Proteomes" id="UP000324800">
    <property type="component" value="Unassembled WGS sequence"/>
</dbReference>
<proteinExistence type="predicted"/>
<feature type="compositionally biased region" description="Polar residues" evidence="1">
    <location>
        <begin position="196"/>
        <end position="213"/>
    </location>
</feature>
<organism evidence="2 3">
    <name type="scientific">Streblomastix strix</name>
    <dbReference type="NCBI Taxonomy" id="222440"/>
    <lineage>
        <taxon>Eukaryota</taxon>
        <taxon>Metamonada</taxon>
        <taxon>Preaxostyla</taxon>
        <taxon>Oxymonadida</taxon>
        <taxon>Streblomastigidae</taxon>
        <taxon>Streblomastix</taxon>
    </lineage>
</organism>
<evidence type="ECO:0000256" key="1">
    <source>
        <dbReference type="SAM" id="MobiDB-lite"/>
    </source>
</evidence>
<evidence type="ECO:0000313" key="2">
    <source>
        <dbReference type="EMBL" id="KAA6404024.1"/>
    </source>
</evidence>
<protein>
    <submittedName>
        <fullName evidence="2">Uncharacterized protein</fullName>
    </submittedName>
</protein>
<accession>A0A5J4XA28</accession>
<comment type="caution">
    <text evidence="2">The sequence shown here is derived from an EMBL/GenBank/DDBJ whole genome shotgun (WGS) entry which is preliminary data.</text>
</comment>
<evidence type="ECO:0000313" key="3">
    <source>
        <dbReference type="Proteomes" id="UP000324800"/>
    </source>
</evidence>